<dbReference type="SUPFAM" id="SSF46785">
    <property type="entry name" value="Winged helix' DNA-binding domain"/>
    <property type="match status" value="1"/>
</dbReference>
<evidence type="ECO:0000313" key="3">
    <source>
        <dbReference type="Proteomes" id="UP001595816"/>
    </source>
</evidence>
<dbReference type="EMBL" id="JBHSAY010000004">
    <property type="protein sequence ID" value="MFC4130092.1"/>
    <property type="molecule type" value="Genomic_DNA"/>
</dbReference>
<evidence type="ECO:0000256" key="1">
    <source>
        <dbReference type="SAM" id="MobiDB-lite"/>
    </source>
</evidence>
<comment type="caution">
    <text evidence="2">The sequence shown here is derived from an EMBL/GenBank/DDBJ whole genome shotgun (WGS) entry which is preliminary data.</text>
</comment>
<gene>
    <name evidence="2" type="ORF">ACFOZ4_05675</name>
</gene>
<dbReference type="RefSeq" id="WP_308197706.1">
    <property type="nucleotide sequence ID" value="NZ_JAMZDZ010000001.1"/>
</dbReference>
<dbReference type="Pfam" id="PF02082">
    <property type="entry name" value="Rrf2"/>
    <property type="match status" value="1"/>
</dbReference>
<dbReference type="InterPro" id="IPR000944">
    <property type="entry name" value="Tscrpt_reg_Rrf2"/>
</dbReference>
<dbReference type="InterPro" id="IPR036388">
    <property type="entry name" value="WH-like_DNA-bd_sf"/>
</dbReference>
<organism evidence="2 3">
    <name type="scientific">Hamadaea flava</name>
    <dbReference type="NCBI Taxonomy" id="1742688"/>
    <lineage>
        <taxon>Bacteria</taxon>
        <taxon>Bacillati</taxon>
        <taxon>Actinomycetota</taxon>
        <taxon>Actinomycetes</taxon>
        <taxon>Micromonosporales</taxon>
        <taxon>Micromonosporaceae</taxon>
        <taxon>Hamadaea</taxon>
    </lineage>
</organism>
<proteinExistence type="predicted"/>
<dbReference type="InterPro" id="IPR036390">
    <property type="entry name" value="WH_DNA-bd_sf"/>
</dbReference>
<name>A0ABV8LIF0_9ACTN</name>
<evidence type="ECO:0000313" key="2">
    <source>
        <dbReference type="EMBL" id="MFC4130092.1"/>
    </source>
</evidence>
<accession>A0ABV8LIF0</accession>
<reference evidence="3" key="1">
    <citation type="journal article" date="2019" name="Int. J. Syst. Evol. Microbiol.">
        <title>The Global Catalogue of Microorganisms (GCM) 10K type strain sequencing project: providing services to taxonomists for standard genome sequencing and annotation.</title>
        <authorList>
            <consortium name="The Broad Institute Genomics Platform"/>
            <consortium name="The Broad Institute Genome Sequencing Center for Infectious Disease"/>
            <person name="Wu L."/>
            <person name="Ma J."/>
        </authorList>
    </citation>
    <scope>NUCLEOTIDE SEQUENCE [LARGE SCALE GENOMIC DNA]</scope>
    <source>
        <strain evidence="3">CGMCC 4.7289</strain>
    </source>
</reference>
<sequence>MTLIAQDAHHLRADESRAPDDDDFHDVPPLARPPTEITVLDVVEAIDGPGSTFLCTEIRQRGPLATPVDQCTKLCSVHRARLRADHAWRASLRATSIADLVADVERDSGPQALPRVGEWLAGQAT</sequence>
<feature type="compositionally biased region" description="Basic and acidic residues" evidence="1">
    <location>
        <begin position="7"/>
        <end position="19"/>
    </location>
</feature>
<feature type="region of interest" description="Disordered" evidence="1">
    <location>
        <begin position="1"/>
        <end position="31"/>
    </location>
</feature>
<dbReference type="Gene3D" id="1.10.10.10">
    <property type="entry name" value="Winged helix-like DNA-binding domain superfamily/Winged helix DNA-binding domain"/>
    <property type="match status" value="1"/>
</dbReference>
<dbReference type="Proteomes" id="UP001595816">
    <property type="component" value="Unassembled WGS sequence"/>
</dbReference>
<protein>
    <submittedName>
        <fullName evidence="2">RrF2 family transcriptional regulator</fullName>
    </submittedName>
</protein>
<keyword evidence="3" id="KW-1185">Reference proteome</keyword>